<reference evidence="3" key="1">
    <citation type="submission" date="2022-09" db="EMBL/GenBank/DDBJ databases">
        <title>Aureispira anguillicida sp. nov., isolated from Leptocephalus of Japanese eel Anguilla japonica.</title>
        <authorList>
            <person name="Yuasa K."/>
            <person name="Mekata T."/>
            <person name="Ikunari K."/>
        </authorList>
    </citation>
    <scope>NUCLEOTIDE SEQUENCE</scope>
    <source>
        <strain evidence="3">EL160426</strain>
    </source>
</reference>
<name>A0A915YDK0_9BACT</name>
<dbReference type="InterPro" id="IPR025665">
    <property type="entry name" value="Beta-barrel_OMP_2"/>
</dbReference>
<feature type="chain" id="PRO_5037526966" evidence="1">
    <location>
        <begin position="20"/>
        <end position="270"/>
    </location>
</feature>
<protein>
    <submittedName>
        <fullName evidence="3">PorT family protein</fullName>
    </submittedName>
</protein>
<dbReference type="KEGG" id="aup:AsAng_0018400"/>
<gene>
    <name evidence="3" type="ORF">AsAng_0018400</name>
</gene>
<dbReference type="Proteomes" id="UP001060919">
    <property type="component" value="Chromosome"/>
</dbReference>
<dbReference type="Pfam" id="PF13568">
    <property type="entry name" value="OMP_b-brl_2"/>
    <property type="match status" value="1"/>
</dbReference>
<proteinExistence type="predicted"/>
<evidence type="ECO:0000256" key="1">
    <source>
        <dbReference type="SAM" id="SignalP"/>
    </source>
</evidence>
<organism evidence="3 4">
    <name type="scientific">Aureispira anguillae</name>
    <dbReference type="NCBI Taxonomy" id="2864201"/>
    <lineage>
        <taxon>Bacteria</taxon>
        <taxon>Pseudomonadati</taxon>
        <taxon>Bacteroidota</taxon>
        <taxon>Saprospiria</taxon>
        <taxon>Saprospirales</taxon>
        <taxon>Saprospiraceae</taxon>
        <taxon>Aureispira</taxon>
    </lineage>
</organism>
<evidence type="ECO:0000259" key="2">
    <source>
        <dbReference type="Pfam" id="PF13568"/>
    </source>
</evidence>
<keyword evidence="1" id="KW-0732">Signal</keyword>
<dbReference type="EMBL" id="AP026867">
    <property type="protein sequence ID" value="BDS11129.1"/>
    <property type="molecule type" value="Genomic_DNA"/>
</dbReference>
<evidence type="ECO:0000313" key="3">
    <source>
        <dbReference type="EMBL" id="BDS11129.1"/>
    </source>
</evidence>
<evidence type="ECO:0000313" key="4">
    <source>
        <dbReference type="Proteomes" id="UP001060919"/>
    </source>
</evidence>
<dbReference type="AlphaFoldDB" id="A0A915YDK0"/>
<keyword evidence="4" id="KW-1185">Reference proteome</keyword>
<feature type="domain" description="Outer membrane protein beta-barrel" evidence="2">
    <location>
        <begin position="19"/>
        <end position="208"/>
    </location>
</feature>
<feature type="signal peptide" evidence="1">
    <location>
        <begin position="1"/>
        <end position="19"/>
    </location>
</feature>
<dbReference type="RefSeq" id="WP_264792336.1">
    <property type="nucleotide sequence ID" value="NZ_AP026867.1"/>
</dbReference>
<accession>A0A915YDK0</accession>
<sequence>MQLLTLLFSLLLLASSATAQQGLEWTASLSPNFSFILNNDDLSDSSEDARPSLGSYANFTIGHNFTPTVGLGTGLGFVYIRQNYIKRKTANQIKALQHKVYRELSYIRLPLLVRISSNPSNKFSFFMRAGLHLDILLTASSTHQHPPLSGLPNQTINYRTKYNKKEEPLDIFRSFVLGFSLELGTKIKFTDQIGLLLLGHFETSFTNTEGSAALAYFPASLQSIHAKGFSLIRAQSWNLMLGISIGIIYHPYRAGRTYQKKRKYRTHYWS</sequence>